<sequence length="263" mass="28295">MFLLISPHGLEKPQADHPGGSWVLIGQDKASCVRKTISFSGCAVQTFLSFSVGATECVTLGMTAFDCYVAICNALRYPMVVSKAACVPMAASFWVVGGANSLVQISLAVRLPFCGDNIINHFICEILAVLKLACVDIAISVISMGVANAIFLGVAVLLIFVSHIFILTTNLRILSAEGRRKAFSTCSAHLDVVVVFYRTILFMDGKPKSKDSLGADKQDVSDKLIPLICGVLTSMLNPIIYSLRNKDVKAAGKNLVSQKRFSQ</sequence>
<evidence type="ECO:0000256" key="8">
    <source>
        <dbReference type="SAM" id="Phobius"/>
    </source>
</evidence>
<dbReference type="PROSITE" id="PS50262">
    <property type="entry name" value="G_PROTEIN_RECEP_F1_2"/>
    <property type="match status" value="1"/>
</dbReference>
<dbReference type="SUPFAM" id="SSF81321">
    <property type="entry name" value="Family A G protein-coupled receptor-like"/>
    <property type="match status" value="1"/>
</dbReference>
<accession>A0ABM2EHR7</accession>
<gene>
    <name evidence="11" type="primary">LOC103542377</name>
</gene>
<dbReference type="InterPro" id="IPR000725">
    <property type="entry name" value="Olfact_rcpt"/>
</dbReference>
<evidence type="ECO:0000256" key="2">
    <source>
        <dbReference type="ARBA" id="ARBA00022475"/>
    </source>
</evidence>
<evidence type="ECO:0000256" key="7">
    <source>
        <dbReference type="ARBA" id="ARBA00023224"/>
    </source>
</evidence>
<reference evidence="11" key="1">
    <citation type="submission" date="2025-08" db="UniProtKB">
        <authorList>
            <consortium name="RefSeq"/>
        </authorList>
    </citation>
    <scope>IDENTIFICATION</scope>
    <source>
        <tissue evidence="11">Blood</tissue>
    </source>
</reference>
<feature type="transmembrane region" description="Helical" evidence="8">
    <location>
        <begin position="137"/>
        <end position="161"/>
    </location>
</feature>
<dbReference type="GeneID" id="103542377"/>
<comment type="subcellular location">
    <subcellularLocation>
        <location evidence="1">Cell membrane</location>
        <topology evidence="1">Multi-pass membrane protein</topology>
    </subcellularLocation>
</comment>
<keyword evidence="2" id="KW-1003">Cell membrane</keyword>
<feature type="transmembrane region" description="Helical" evidence="8">
    <location>
        <begin position="223"/>
        <end position="243"/>
    </location>
</feature>
<dbReference type="Pfam" id="PF13853">
    <property type="entry name" value="7tm_4"/>
    <property type="match status" value="1"/>
</dbReference>
<evidence type="ECO:0000313" key="11">
    <source>
        <dbReference type="RefSeq" id="XP_008507525.2"/>
    </source>
</evidence>
<keyword evidence="3" id="KW-0716">Sensory transduction</keyword>
<evidence type="ECO:0000256" key="1">
    <source>
        <dbReference type="ARBA" id="ARBA00004651"/>
    </source>
</evidence>
<keyword evidence="4 8" id="KW-0812">Transmembrane</keyword>
<proteinExistence type="predicted"/>
<feature type="domain" description="G-protein coupled receptors family 1 profile" evidence="9">
    <location>
        <begin position="1"/>
        <end position="241"/>
    </location>
</feature>
<evidence type="ECO:0000313" key="10">
    <source>
        <dbReference type="Proteomes" id="UP001652662"/>
    </source>
</evidence>
<evidence type="ECO:0000256" key="3">
    <source>
        <dbReference type="ARBA" id="ARBA00022606"/>
    </source>
</evidence>
<keyword evidence="6 8" id="KW-0472">Membrane</keyword>
<organism evidence="10 11">
    <name type="scientific">Equus przewalskii</name>
    <name type="common">Przewalski's horse</name>
    <name type="synonym">Equus caballus przewalskii</name>
    <dbReference type="NCBI Taxonomy" id="9798"/>
    <lineage>
        <taxon>Eukaryota</taxon>
        <taxon>Metazoa</taxon>
        <taxon>Chordata</taxon>
        <taxon>Craniata</taxon>
        <taxon>Vertebrata</taxon>
        <taxon>Euteleostomi</taxon>
        <taxon>Mammalia</taxon>
        <taxon>Eutheria</taxon>
        <taxon>Laurasiatheria</taxon>
        <taxon>Perissodactyla</taxon>
        <taxon>Equidae</taxon>
        <taxon>Equus</taxon>
    </lineage>
</organism>
<evidence type="ECO:0000256" key="6">
    <source>
        <dbReference type="ARBA" id="ARBA00023136"/>
    </source>
</evidence>
<dbReference type="InterPro" id="IPR017452">
    <property type="entry name" value="GPCR_Rhodpsn_7TM"/>
</dbReference>
<dbReference type="Proteomes" id="UP001652662">
    <property type="component" value="Chromosome 26"/>
</dbReference>
<feature type="transmembrane region" description="Helical" evidence="8">
    <location>
        <begin position="182"/>
        <end position="203"/>
    </location>
</feature>
<dbReference type="RefSeq" id="XP_008507525.2">
    <property type="nucleotide sequence ID" value="XM_008509303.2"/>
</dbReference>
<keyword evidence="7" id="KW-0807">Transducer</keyword>
<keyword evidence="10" id="KW-1185">Reference proteome</keyword>
<dbReference type="PANTHER" id="PTHR26453">
    <property type="entry name" value="OLFACTORY RECEPTOR"/>
    <property type="match status" value="1"/>
</dbReference>
<evidence type="ECO:0000256" key="4">
    <source>
        <dbReference type="ARBA" id="ARBA00022692"/>
    </source>
</evidence>
<dbReference type="PRINTS" id="PR00245">
    <property type="entry name" value="OLFACTORYR"/>
</dbReference>
<evidence type="ECO:0000259" key="9">
    <source>
        <dbReference type="PROSITE" id="PS50262"/>
    </source>
</evidence>
<keyword evidence="5 8" id="KW-1133">Transmembrane helix</keyword>
<evidence type="ECO:0000256" key="5">
    <source>
        <dbReference type="ARBA" id="ARBA00022989"/>
    </source>
</evidence>
<name>A0ABM2EHR7_EQUPR</name>
<protein>
    <submittedName>
        <fullName evidence="11">Olfactory receptor 13C7-like</fullName>
    </submittedName>
</protein>
<dbReference type="Gene3D" id="1.20.1070.10">
    <property type="entry name" value="Rhodopsin 7-helix transmembrane proteins"/>
    <property type="match status" value="1"/>
</dbReference>